<dbReference type="Proteomes" id="UP000260943">
    <property type="component" value="Unassembled WGS sequence"/>
</dbReference>
<dbReference type="EMBL" id="QSRJ01000012">
    <property type="protein sequence ID" value="RGL08122.1"/>
    <property type="molecule type" value="Genomic_DNA"/>
</dbReference>
<sequence length="105" mass="11428">MYIKDGIAHAGEAAPELEVASARYVGNLQMIVSFSNGEERLLDATELSDMPALAPLMDEKVLKDFSIDHGVLTWLGGEIDIAPEAAYLRSFEYPPPPGVTTAHRQ</sequence>
<dbReference type="InterPro" id="IPR018841">
    <property type="entry name" value="DUF2442"/>
</dbReference>
<organism evidence="1 2">
    <name type="scientific">Collinsella tanakaei</name>
    <dbReference type="NCBI Taxonomy" id="626935"/>
    <lineage>
        <taxon>Bacteria</taxon>
        <taxon>Bacillati</taxon>
        <taxon>Actinomycetota</taxon>
        <taxon>Coriobacteriia</taxon>
        <taxon>Coriobacteriales</taxon>
        <taxon>Coriobacteriaceae</taxon>
        <taxon>Collinsella</taxon>
    </lineage>
</organism>
<evidence type="ECO:0000313" key="2">
    <source>
        <dbReference type="Proteomes" id="UP000260943"/>
    </source>
</evidence>
<dbReference type="InterPro" id="IPR036782">
    <property type="entry name" value="NE0471-like_N"/>
</dbReference>
<dbReference type="AlphaFoldDB" id="A0A3E4QPB2"/>
<proteinExistence type="predicted"/>
<protein>
    <submittedName>
        <fullName evidence="1">DUF2442 domain-containing protein</fullName>
    </submittedName>
</protein>
<reference evidence="1 2" key="1">
    <citation type="submission" date="2018-08" db="EMBL/GenBank/DDBJ databases">
        <title>A genome reference for cultivated species of the human gut microbiota.</title>
        <authorList>
            <person name="Zou Y."/>
            <person name="Xue W."/>
            <person name="Luo G."/>
        </authorList>
    </citation>
    <scope>NUCLEOTIDE SEQUENCE [LARGE SCALE GENOMIC DNA]</scope>
    <source>
        <strain evidence="1 2">TF08-14</strain>
    </source>
</reference>
<dbReference type="Gene3D" id="3.30.2020.10">
    <property type="entry name" value="NE0471-like N-terminal domain"/>
    <property type="match status" value="1"/>
</dbReference>
<dbReference type="SUPFAM" id="SSF143880">
    <property type="entry name" value="NE0471 N-terminal domain-like"/>
    <property type="match status" value="1"/>
</dbReference>
<gene>
    <name evidence="1" type="ORF">DXC81_09320</name>
</gene>
<dbReference type="Pfam" id="PF10387">
    <property type="entry name" value="DUF2442"/>
    <property type="match status" value="1"/>
</dbReference>
<comment type="caution">
    <text evidence="1">The sequence shown here is derived from an EMBL/GenBank/DDBJ whole genome shotgun (WGS) entry which is preliminary data.</text>
</comment>
<evidence type="ECO:0000313" key="1">
    <source>
        <dbReference type="EMBL" id="RGL08122.1"/>
    </source>
</evidence>
<accession>A0A3E4QPB2</accession>
<dbReference type="RefSeq" id="WP_117680142.1">
    <property type="nucleotide sequence ID" value="NZ_QSRJ01000012.1"/>
</dbReference>
<name>A0A3E4QPB2_9ACTN</name>